<dbReference type="EMBL" id="LT605205">
    <property type="protein sequence ID" value="SCD21123.1"/>
    <property type="molecule type" value="Genomic_DNA"/>
</dbReference>
<proteinExistence type="predicted"/>
<dbReference type="KEGG" id="psac:PSM36_2318"/>
<sequence>MLDWDIAELSNDSIWEVVELPWEYEEVEEIFALSEVWEYAGANNLMPGQVIKLVVIRHKQTGKIYGFKMKIAPDLDYMLDMGEDLKTNNYLVRDNDFSGIVIFCTLDDRFINGWQYRDGVICGKLVPANGEDAETPVTVSGTRMADWHIELDEVVIIGYVPKGLMHADMYTQENGYLVFPPDDMERAGQVDIQNPLDLSGGSGSENNKDKDSDSDNTASTPELKDLNEIILDDSFKDTKAECIYNKLLNLSGGFKKAIQKFDGEFPVSHLYFSVSYDLSPNVNGRTYPPQKFITRIEINGNNLDRPNLDIARTIVHETIHAEIHRKMLSAAQKGELDYNGWTQAEIIQYVKNIQNDFPGIFDFYTRYYKDNDWHHQQMAAYYREWMINILKEIDPTQTPETYEALAWVGLRGTTAWEEKSKEYQDNMKKIASDFAKKGGEPCW</sequence>
<dbReference type="STRING" id="1642647.PSM36_2318"/>
<organism evidence="2 3">
    <name type="scientific">Proteiniphilum saccharofermentans</name>
    <dbReference type="NCBI Taxonomy" id="1642647"/>
    <lineage>
        <taxon>Bacteria</taxon>
        <taxon>Pseudomonadati</taxon>
        <taxon>Bacteroidota</taxon>
        <taxon>Bacteroidia</taxon>
        <taxon>Bacteroidales</taxon>
        <taxon>Dysgonomonadaceae</taxon>
        <taxon>Proteiniphilum</taxon>
    </lineage>
</organism>
<evidence type="ECO:0000313" key="3">
    <source>
        <dbReference type="Proteomes" id="UP000187464"/>
    </source>
</evidence>
<name>A0A1R3SY57_9BACT</name>
<dbReference type="AlphaFoldDB" id="A0A1R3SY57"/>
<dbReference type="Proteomes" id="UP000187464">
    <property type="component" value="Chromosome I"/>
</dbReference>
<keyword evidence="3" id="KW-1185">Reference proteome</keyword>
<protein>
    <submittedName>
        <fullName evidence="2">Uncharacterized protein</fullName>
    </submittedName>
</protein>
<feature type="region of interest" description="Disordered" evidence="1">
    <location>
        <begin position="193"/>
        <end position="221"/>
    </location>
</feature>
<evidence type="ECO:0000256" key="1">
    <source>
        <dbReference type="SAM" id="MobiDB-lite"/>
    </source>
</evidence>
<evidence type="ECO:0000313" key="2">
    <source>
        <dbReference type="EMBL" id="SCD21123.1"/>
    </source>
</evidence>
<accession>A0A1R3SY57</accession>
<gene>
    <name evidence="2" type="ORF">PSM36_2318</name>
</gene>
<reference evidence="2 3" key="1">
    <citation type="submission" date="2016-08" db="EMBL/GenBank/DDBJ databases">
        <authorList>
            <person name="Seilhamer J.J."/>
        </authorList>
    </citation>
    <scope>NUCLEOTIDE SEQUENCE [LARGE SCALE GENOMIC DNA]</scope>
    <source>
        <strain evidence="2">M3/6</strain>
    </source>
</reference>